<keyword evidence="1" id="KW-0732">Signal</keyword>
<dbReference type="Proteomes" id="UP000566711">
    <property type="component" value="Unassembled WGS sequence"/>
</dbReference>
<name>A0A7W2EDW0_9BURK</name>
<dbReference type="CDD" id="cd10918">
    <property type="entry name" value="CE4_NodB_like_5s_6s"/>
    <property type="match status" value="1"/>
</dbReference>
<dbReference type="SUPFAM" id="SSF88713">
    <property type="entry name" value="Glycoside hydrolase/deacetylase"/>
    <property type="match status" value="1"/>
</dbReference>
<dbReference type="GO" id="GO:0016810">
    <property type="term" value="F:hydrolase activity, acting on carbon-nitrogen (but not peptide) bonds"/>
    <property type="evidence" value="ECO:0007669"/>
    <property type="project" value="InterPro"/>
</dbReference>
<evidence type="ECO:0000259" key="2">
    <source>
        <dbReference type="PROSITE" id="PS51677"/>
    </source>
</evidence>
<dbReference type="Pfam" id="PF01522">
    <property type="entry name" value="Polysacc_deac_1"/>
    <property type="match status" value="1"/>
</dbReference>
<reference evidence="3 4" key="1">
    <citation type="submission" date="2020-07" db="EMBL/GenBank/DDBJ databases">
        <title>Novel species isolated from subtropical streams in China.</title>
        <authorList>
            <person name="Lu H."/>
        </authorList>
    </citation>
    <scope>NUCLEOTIDE SEQUENCE [LARGE SCALE GENOMIC DNA]</scope>
    <source>
        <strain evidence="3 4">FT3S</strain>
    </source>
</reference>
<sequence length="233" mass="25898">MLAYHRFGPRADDSMMVRTENFEQQIRLLRERGYQTVTLAALVDGVRGQASLPDKALAITVDDGHASVYTQLLPVLTRLALPVTLFIYPSAISRADYAMTWEQLGALSRHPLVTVQSHTYWHPNFHTERRRLSDNDYAALVHMQLERARVVLEERLGVSVRYLAWPYGIEDATLRDAARAAGYTAAFSLGNRMISGSDAMLALPRFLVTDGYTPAGLLHALEHAAAPCPAGLH</sequence>
<evidence type="ECO:0000256" key="1">
    <source>
        <dbReference type="ARBA" id="ARBA00022729"/>
    </source>
</evidence>
<dbReference type="AlphaFoldDB" id="A0A7W2EDW0"/>
<feature type="domain" description="NodB homology" evidence="2">
    <location>
        <begin position="55"/>
        <end position="233"/>
    </location>
</feature>
<dbReference type="InterPro" id="IPR011330">
    <property type="entry name" value="Glyco_hydro/deAcase_b/a-brl"/>
</dbReference>
<evidence type="ECO:0000313" key="4">
    <source>
        <dbReference type="Proteomes" id="UP000566711"/>
    </source>
</evidence>
<comment type="caution">
    <text evidence="3">The sequence shown here is derived from an EMBL/GenBank/DDBJ whole genome shotgun (WGS) entry which is preliminary data.</text>
</comment>
<dbReference type="PANTHER" id="PTHR34216:SF7">
    <property type="entry name" value="POLY-BETA-1,6-N-ACETYL-D-GLUCOSAMINE N-DEACETYLASE"/>
    <property type="match status" value="1"/>
</dbReference>
<organism evidence="3 4">
    <name type="scientific">Rugamonas fusca</name>
    <dbReference type="NCBI Taxonomy" id="2758568"/>
    <lineage>
        <taxon>Bacteria</taxon>
        <taxon>Pseudomonadati</taxon>
        <taxon>Pseudomonadota</taxon>
        <taxon>Betaproteobacteria</taxon>
        <taxon>Burkholderiales</taxon>
        <taxon>Oxalobacteraceae</taxon>
        <taxon>Telluria group</taxon>
        <taxon>Rugamonas</taxon>
    </lineage>
</organism>
<proteinExistence type="predicted"/>
<dbReference type="RefSeq" id="WP_182213388.1">
    <property type="nucleotide sequence ID" value="NZ_JACEZS010000001.1"/>
</dbReference>
<gene>
    <name evidence="3" type="ORF">H3H36_02000</name>
</gene>
<accession>A0A7W2EDW0</accession>
<keyword evidence="4" id="KW-1185">Reference proteome</keyword>
<dbReference type="GO" id="GO:0005975">
    <property type="term" value="P:carbohydrate metabolic process"/>
    <property type="evidence" value="ECO:0007669"/>
    <property type="project" value="InterPro"/>
</dbReference>
<dbReference type="EMBL" id="JACEZS010000001">
    <property type="protein sequence ID" value="MBA5604134.1"/>
    <property type="molecule type" value="Genomic_DNA"/>
</dbReference>
<evidence type="ECO:0000313" key="3">
    <source>
        <dbReference type="EMBL" id="MBA5604134.1"/>
    </source>
</evidence>
<dbReference type="Gene3D" id="3.20.20.370">
    <property type="entry name" value="Glycoside hydrolase/deacetylase"/>
    <property type="match status" value="1"/>
</dbReference>
<dbReference type="InterPro" id="IPR002509">
    <property type="entry name" value="NODB_dom"/>
</dbReference>
<dbReference type="InterPro" id="IPR051398">
    <property type="entry name" value="Polysacch_Deacetylase"/>
</dbReference>
<dbReference type="PROSITE" id="PS51677">
    <property type="entry name" value="NODB"/>
    <property type="match status" value="1"/>
</dbReference>
<protein>
    <submittedName>
        <fullName evidence="3">Polysaccharide deacetylase family protein</fullName>
    </submittedName>
</protein>
<dbReference type="PANTHER" id="PTHR34216">
    <property type="match status" value="1"/>
</dbReference>